<organism evidence="2 3">
    <name type="scientific">Rhamnella rubrinervis</name>
    <dbReference type="NCBI Taxonomy" id="2594499"/>
    <lineage>
        <taxon>Eukaryota</taxon>
        <taxon>Viridiplantae</taxon>
        <taxon>Streptophyta</taxon>
        <taxon>Embryophyta</taxon>
        <taxon>Tracheophyta</taxon>
        <taxon>Spermatophyta</taxon>
        <taxon>Magnoliopsida</taxon>
        <taxon>eudicotyledons</taxon>
        <taxon>Gunneridae</taxon>
        <taxon>Pentapetalae</taxon>
        <taxon>rosids</taxon>
        <taxon>fabids</taxon>
        <taxon>Rosales</taxon>
        <taxon>Rhamnaceae</taxon>
        <taxon>rhamnoid group</taxon>
        <taxon>Rhamneae</taxon>
        <taxon>Rhamnella</taxon>
    </lineage>
</organism>
<dbReference type="OrthoDB" id="1158383at2759"/>
<evidence type="ECO:0008006" key="4">
    <source>
        <dbReference type="Google" id="ProtNLM"/>
    </source>
</evidence>
<gene>
    <name evidence="2" type="ORF">FNV43_RR17063</name>
</gene>
<accession>A0A8K0GZX8</accession>
<evidence type="ECO:0000256" key="1">
    <source>
        <dbReference type="SAM" id="MobiDB-lite"/>
    </source>
</evidence>
<evidence type="ECO:0000313" key="2">
    <source>
        <dbReference type="EMBL" id="KAF3443142.1"/>
    </source>
</evidence>
<dbReference type="EMBL" id="VOIH02000007">
    <property type="protein sequence ID" value="KAF3443142.1"/>
    <property type="molecule type" value="Genomic_DNA"/>
</dbReference>
<sequence>MDLEMSYARVSNKDYWDSDDDEDPKTLSHYRSDSSNMAAQNRVQHDGITSVVEHFLRLHPPPFEGSPNPLHAEAWMRKIEKIFMVMMCSETQKATCVMLMLRKGASHWWDLTKRTYETAENAVE</sequence>
<evidence type="ECO:0000313" key="3">
    <source>
        <dbReference type="Proteomes" id="UP000796880"/>
    </source>
</evidence>
<reference evidence="2" key="1">
    <citation type="submission" date="2020-03" db="EMBL/GenBank/DDBJ databases">
        <title>A high-quality chromosome-level genome assembly of a woody plant with both climbing and erect habits, Rhamnella rubrinervis.</title>
        <authorList>
            <person name="Lu Z."/>
            <person name="Yang Y."/>
            <person name="Zhu X."/>
            <person name="Sun Y."/>
        </authorList>
    </citation>
    <scope>NUCLEOTIDE SEQUENCE</scope>
    <source>
        <strain evidence="2">BYM</strain>
        <tissue evidence="2">Leaf</tissue>
    </source>
</reference>
<protein>
    <recommendedName>
        <fullName evidence="4">Retrotransposon gag domain-containing protein</fullName>
    </recommendedName>
</protein>
<feature type="region of interest" description="Disordered" evidence="1">
    <location>
        <begin position="15"/>
        <end position="44"/>
    </location>
</feature>
<dbReference type="Proteomes" id="UP000796880">
    <property type="component" value="Unassembled WGS sequence"/>
</dbReference>
<name>A0A8K0GZX8_9ROSA</name>
<proteinExistence type="predicted"/>
<comment type="caution">
    <text evidence="2">The sequence shown here is derived from an EMBL/GenBank/DDBJ whole genome shotgun (WGS) entry which is preliminary data.</text>
</comment>
<feature type="compositionally biased region" description="Polar residues" evidence="1">
    <location>
        <begin position="33"/>
        <end position="42"/>
    </location>
</feature>
<keyword evidence="3" id="KW-1185">Reference proteome</keyword>
<dbReference type="AlphaFoldDB" id="A0A8K0GZX8"/>